<dbReference type="EMBL" id="CAEZXK010000005">
    <property type="protein sequence ID" value="CAB4681778.1"/>
    <property type="molecule type" value="Genomic_DNA"/>
</dbReference>
<dbReference type="AlphaFoldDB" id="A0A6J6N9M9"/>
<comment type="similarity">
    <text evidence="1">Belongs to the AHA1 family.</text>
</comment>
<name>A0A6J6N9M9_9ZZZZ</name>
<dbReference type="InterPro" id="IPR013538">
    <property type="entry name" value="ASHA1/2-like_C"/>
</dbReference>
<dbReference type="CDD" id="cd07814">
    <property type="entry name" value="SRPBCC_CalC_Aha1-like"/>
    <property type="match status" value="1"/>
</dbReference>
<dbReference type="Gene3D" id="3.30.530.20">
    <property type="match status" value="1"/>
</dbReference>
<proteinExistence type="inferred from homology"/>
<sequence>MKHDFLYSVEREVEYPLATLWKAFTETDALQSWYHPTMLNSVAGATISNARVGGEWQVAIEVPMDGSVHCFYGRYTHVEPMTYLEHTMHYTVKLDEFKARDESTEFHIVKIEFEDRGENSYVRWAQYGELPEDQIEMTQAGMNNYLDSLEQYLAN</sequence>
<organism evidence="3">
    <name type="scientific">freshwater metagenome</name>
    <dbReference type="NCBI Taxonomy" id="449393"/>
    <lineage>
        <taxon>unclassified sequences</taxon>
        <taxon>metagenomes</taxon>
        <taxon>ecological metagenomes</taxon>
    </lineage>
</organism>
<dbReference type="Pfam" id="PF08327">
    <property type="entry name" value="AHSA1"/>
    <property type="match status" value="1"/>
</dbReference>
<gene>
    <name evidence="3" type="ORF">UFOPK2370_00353</name>
</gene>
<evidence type="ECO:0000256" key="1">
    <source>
        <dbReference type="ARBA" id="ARBA00006817"/>
    </source>
</evidence>
<dbReference type="SUPFAM" id="SSF55961">
    <property type="entry name" value="Bet v1-like"/>
    <property type="match status" value="1"/>
</dbReference>
<evidence type="ECO:0000313" key="3">
    <source>
        <dbReference type="EMBL" id="CAB4681778.1"/>
    </source>
</evidence>
<reference evidence="3" key="1">
    <citation type="submission" date="2020-05" db="EMBL/GenBank/DDBJ databases">
        <authorList>
            <person name="Chiriac C."/>
            <person name="Salcher M."/>
            <person name="Ghai R."/>
            <person name="Kavagutti S V."/>
        </authorList>
    </citation>
    <scope>NUCLEOTIDE SEQUENCE</scope>
</reference>
<evidence type="ECO:0000259" key="2">
    <source>
        <dbReference type="Pfam" id="PF08327"/>
    </source>
</evidence>
<protein>
    <submittedName>
        <fullName evidence="3">Unannotated protein</fullName>
    </submittedName>
</protein>
<feature type="domain" description="Activator of Hsp90 ATPase homologue 1/2-like C-terminal" evidence="2">
    <location>
        <begin position="15"/>
        <end position="153"/>
    </location>
</feature>
<dbReference type="InterPro" id="IPR023393">
    <property type="entry name" value="START-like_dom_sf"/>
</dbReference>
<accession>A0A6J6N9M9</accession>